<name>E8RVR1_ASTEC</name>
<feature type="region of interest" description="Disordered" evidence="1">
    <location>
        <begin position="238"/>
        <end position="279"/>
    </location>
</feature>
<accession>E8RVR1</accession>
<gene>
    <name evidence="3" type="ordered locus">Astex_3715</name>
</gene>
<proteinExistence type="predicted"/>
<evidence type="ECO:0000313" key="4">
    <source>
        <dbReference type="Proteomes" id="UP000001492"/>
    </source>
</evidence>
<feature type="signal peptide" evidence="2">
    <location>
        <begin position="1"/>
        <end position="30"/>
    </location>
</feature>
<dbReference type="RefSeq" id="WP_013481146.1">
    <property type="nucleotide sequence ID" value="NC_014819.1"/>
</dbReference>
<geneLocation type="plasmid" evidence="3 4">
    <name>pASTEX02</name>
</geneLocation>
<dbReference type="EMBL" id="CP002398">
    <property type="protein sequence ID" value="ADU15333.1"/>
    <property type="molecule type" value="Genomic_DNA"/>
</dbReference>
<keyword evidence="3" id="KW-0614">Plasmid</keyword>
<organism evidence="3 4">
    <name type="scientific">Asticcacaulis excentricus (strain ATCC 15261 / DSM 4724 / KCTC 12464 / NCIMB 9791 / VKM B-1370 / CB 48)</name>
    <dbReference type="NCBI Taxonomy" id="573065"/>
    <lineage>
        <taxon>Bacteria</taxon>
        <taxon>Pseudomonadati</taxon>
        <taxon>Pseudomonadota</taxon>
        <taxon>Alphaproteobacteria</taxon>
        <taxon>Caulobacterales</taxon>
        <taxon>Caulobacteraceae</taxon>
        <taxon>Asticcacaulis</taxon>
    </lineage>
</organism>
<dbReference type="NCBIfam" id="TIGR01643">
    <property type="entry name" value="YD_repeat_2x"/>
    <property type="match status" value="1"/>
</dbReference>
<dbReference type="AlphaFoldDB" id="E8RVR1"/>
<dbReference type="OrthoDB" id="7173993at2"/>
<protein>
    <submittedName>
        <fullName evidence="3">YD repeat-containing protein</fullName>
    </submittedName>
</protein>
<evidence type="ECO:0000256" key="2">
    <source>
        <dbReference type="SAM" id="SignalP"/>
    </source>
</evidence>
<evidence type="ECO:0000256" key="1">
    <source>
        <dbReference type="SAM" id="MobiDB-lite"/>
    </source>
</evidence>
<dbReference type="KEGG" id="aex:Astex_3715"/>
<dbReference type="Gene3D" id="2.180.10.10">
    <property type="entry name" value="RHS repeat-associated core"/>
    <property type="match status" value="1"/>
</dbReference>
<keyword evidence="2" id="KW-0732">Signal</keyword>
<sequence length="301" mass="27889">MLQSRRTVLTACICALSGAIVLTRSKRVLAADITYKYDDLGRVVQVNYPDGTQTVYSYDLAGNRTQVSRSNVNAATLVQVTSASNLRALANAAGYTGASSANYQFVVASGTSVLGAANGGIAIDTGAWPAGVSLALVVNGNVYGGGGKGGNGSASVAGGNGAAGGDAVYCQYPISITVNAGGSIKGGGGGGGGGSYNTVAGGKKGGGGGGGGFPNGGGGSGGVGNKGTGGVGAGGTTSGGGAGGASTPAGNGGSGGNAGAAGNPGNGEDYTSSGGAAGYAVRKNGNAVTVSNSGTVTGPVG</sequence>
<dbReference type="Proteomes" id="UP000001492">
    <property type="component" value="Plasmid pASTEX02"/>
</dbReference>
<dbReference type="InterPro" id="IPR031325">
    <property type="entry name" value="RHS_repeat"/>
</dbReference>
<keyword evidence="4" id="KW-1185">Reference proteome</keyword>
<dbReference type="Pfam" id="PF05593">
    <property type="entry name" value="RHS_repeat"/>
    <property type="match status" value="1"/>
</dbReference>
<dbReference type="HOGENOM" id="CLU_923311_0_0_5"/>
<reference evidence="4" key="1">
    <citation type="submission" date="2010-12" db="EMBL/GenBank/DDBJ databases">
        <title>Complete sequence of plasmid 2 of Asticcacaulis excentricus CB 48.</title>
        <authorList>
            <consortium name="US DOE Joint Genome Institute"/>
            <person name="Lucas S."/>
            <person name="Copeland A."/>
            <person name="Lapidus A."/>
            <person name="Cheng J.-F."/>
            <person name="Bruce D."/>
            <person name="Goodwin L."/>
            <person name="Pitluck S."/>
            <person name="Teshima H."/>
            <person name="Davenport K."/>
            <person name="Detter J.C."/>
            <person name="Han C."/>
            <person name="Tapia R."/>
            <person name="Land M."/>
            <person name="Hauser L."/>
            <person name="Jeffries C."/>
            <person name="Kyrpides N."/>
            <person name="Ivanova N."/>
            <person name="Ovchinnikova G."/>
            <person name="Brun Y.V."/>
            <person name="Woyke T."/>
        </authorList>
    </citation>
    <scope>NUCLEOTIDE SEQUENCE [LARGE SCALE GENOMIC DNA]</scope>
    <source>
        <strain evidence="4">ATCC 15261 / DSM 4724 / KCTC 12464 / NCIMB 9791 / VKM B-1370 / CB 48</strain>
        <plasmid evidence="4">pASTEX02</plasmid>
    </source>
</reference>
<evidence type="ECO:0000313" key="3">
    <source>
        <dbReference type="EMBL" id="ADU15333.1"/>
    </source>
</evidence>
<dbReference type="InterPro" id="IPR006530">
    <property type="entry name" value="YD"/>
</dbReference>
<feature type="compositionally biased region" description="Gly residues" evidence="1">
    <location>
        <begin position="238"/>
        <end position="265"/>
    </location>
</feature>
<feature type="chain" id="PRO_5003230921" evidence="2">
    <location>
        <begin position="31"/>
        <end position="301"/>
    </location>
</feature>